<evidence type="ECO:0000313" key="1">
    <source>
        <dbReference type="EMBL" id="MED6250168.1"/>
    </source>
</evidence>
<keyword evidence="2" id="KW-1185">Reference proteome</keyword>
<sequence>MVPLQPPPPSFPCGTITNREAAPGLAFSLDVTPSWRGHQLRILHRRRTQELEHEVGQPGQPRRRNLKLEDEDFLRVLGLFPRAQKKMKPI</sequence>
<dbReference type="EMBL" id="JAHUTI010055228">
    <property type="protein sequence ID" value="MED6250168.1"/>
    <property type="molecule type" value="Genomic_DNA"/>
</dbReference>
<evidence type="ECO:0000313" key="2">
    <source>
        <dbReference type="Proteomes" id="UP001345963"/>
    </source>
</evidence>
<protein>
    <submittedName>
        <fullName evidence="1">Uncharacterized protein</fullName>
    </submittedName>
</protein>
<reference evidence="1 2" key="1">
    <citation type="submission" date="2021-07" db="EMBL/GenBank/DDBJ databases">
        <authorList>
            <person name="Palmer J.M."/>
        </authorList>
    </citation>
    <scope>NUCLEOTIDE SEQUENCE [LARGE SCALE GENOMIC DNA]</scope>
    <source>
        <strain evidence="1 2">AT_MEX2019</strain>
        <tissue evidence="1">Muscle</tissue>
    </source>
</reference>
<name>A0ABU7BKQ4_9TELE</name>
<proteinExistence type="predicted"/>
<accession>A0ABU7BKQ4</accession>
<gene>
    <name evidence="1" type="ORF">ATANTOWER_025899</name>
</gene>
<dbReference type="Proteomes" id="UP001345963">
    <property type="component" value="Unassembled WGS sequence"/>
</dbReference>
<organism evidence="1 2">
    <name type="scientific">Ataeniobius toweri</name>
    <dbReference type="NCBI Taxonomy" id="208326"/>
    <lineage>
        <taxon>Eukaryota</taxon>
        <taxon>Metazoa</taxon>
        <taxon>Chordata</taxon>
        <taxon>Craniata</taxon>
        <taxon>Vertebrata</taxon>
        <taxon>Euteleostomi</taxon>
        <taxon>Actinopterygii</taxon>
        <taxon>Neopterygii</taxon>
        <taxon>Teleostei</taxon>
        <taxon>Neoteleostei</taxon>
        <taxon>Acanthomorphata</taxon>
        <taxon>Ovalentaria</taxon>
        <taxon>Atherinomorphae</taxon>
        <taxon>Cyprinodontiformes</taxon>
        <taxon>Goodeidae</taxon>
        <taxon>Ataeniobius</taxon>
    </lineage>
</organism>
<comment type="caution">
    <text evidence="1">The sequence shown here is derived from an EMBL/GenBank/DDBJ whole genome shotgun (WGS) entry which is preliminary data.</text>
</comment>